<dbReference type="HAMAP" id="MF_00316">
    <property type="entry name" value="MobA"/>
    <property type="match status" value="1"/>
</dbReference>
<comment type="catalytic activity">
    <reaction evidence="8">
        <text>Mo-molybdopterin + GTP + H(+) = Mo-molybdopterin guanine dinucleotide + diphosphate</text>
        <dbReference type="Rhea" id="RHEA:34243"/>
        <dbReference type="ChEBI" id="CHEBI:15378"/>
        <dbReference type="ChEBI" id="CHEBI:33019"/>
        <dbReference type="ChEBI" id="CHEBI:37565"/>
        <dbReference type="ChEBI" id="CHEBI:71302"/>
        <dbReference type="ChEBI" id="CHEBI:71310"/>
        <dbReference type="EC" id="2.7.7.77"/>
    </reaction>
</comment>
<comment type="caution">
    <text evidence="8">Lacks conserved residue(s) required for the propagation of feature annotation.</text>
</comment>
<keyword evidence="11" id="KW-1185">Reference proteome</keyword>
<evidence type="ECO:0000256" key="3">
    <source>
        <dbReference type="ARBA" id="ARBA00022723"/>
    </source>
</evidence>
<accession>A0ABT7BXX5</accession>
<feature type="domain" description="MobA-like NTP transferase" evidence="9">
    <location>
        <begin position="12"/>
        <end position="159"/>
    </location>
</feature>
<dbReference type="PANTHER" id="PTHR19136:SF81">
    <property type="entry name" value="MOLYBDENUM COFACTOR GUANYLYLTRANSFERASE"/>
    <property type="match status" value="1"/>
</dbReference>
<sequence>MSDRTHLIVDTLILAGGRSSRMGQDKALLPWQGSPMLARAIAVAKQCTRSTYIMTPWPERYQEITSVPSDGCQWIAETLAGQGPLVAFARAVDSMSSEWILLLACDLPQLDATVLHRWIHLASSVPDSILAMVPHHEGKWEPLCALYRRAIGPHLQDFITIGGDSFQQWLSQIPVYQLPVDGTVANMLHNCNCPEDLENSRL</sequence>
<evidence type="ECO:0000256" key="1">
    <source>
        <dbReference type="ARBA" id="ARBA00022490"/>
    </source>
</evidence>
<evidence type="ECO:0000256" key="8">
    <source>
        <dbReference type="HAMAP-Rule" id="MF_00316"/>
    </source>
</evidence>
<comment type="domain">
    <text evidence="8">The N-terminal domain determines nucleotide recognition and specific binding, while the C-terminal domain determines the specific binding to the target protein.</text>
</comment>
<dbReference type="NCBIfam" id="NF002741">
    <property type="entry name" value="PRK02726.1"/>
    <property type="match status" value="1"/>
</dbReference>
<feature type="binding site" evidence="8">
    <location>
        <position position="26"/>
    </location>
    <ligand>
        <name>GTP</name>
        <dbReference type="ChEBI" id="CHEBI:37565"/>
    </ligand>
</feature>
<feature type="binding site" evidence="8">
    <location>
        <position position="106"/>
    </location>
    <ligand>
        <name>Mg(2+)</name>
        <dbReference type="ChEBI" id="CHEBI:18420"/>
    </ligand>
</feature>
<dbReference type="InterPro" id="IPR013482">
    <property type="entry name" value="Molybde_CF_guanTrfase"/>
</dbReference>
<dbReference type="Pfam" id="PF12804">
    <property type="entry name" value="NTP_transf_3"/>
    <property type="match status" value="1"/>
</dbReference>
<dbReference type="Gene3D" id="3.90.550.10">
    <property type="entry name" value="Spore Coat Polysaccharide Biosynthesis Protein SpsA, Chain A"/>
    <property type="match status" value="1"/>
</dbReference>
<keyword evidence="4 8" id="KW-0547">Nucleotide-binding</keyword>
<proteinExistence type="inferred from homology"/>
<evidence type="ECO:0000256" key="5">
    <source>
        <dbReference type="ARBA" id="ARBA00022842"/>
    </source>
</evidence>
<organism evidence="10 11">
    <name type="scientific">Roseofilum casamattae BLCC-M143</name>
    <dbReference type="NCBI Taxonomy" id="3022442"/>
    <lineage>
        <taxon>Bacteria</taxon>
        <taxon>Bacillati</taxon>
        <taxon>Cyanobacteriota</taxon>
        <taxon>Cyanophyceae</taxon>
        <taxon>Desertifilales</taxon>
        <taxon>Desertifilaceae</taxon>
        <taxon>Roseofilum</taxon>
        <taxon>Roseofilum casamattae</taxon>
    </lineage>
</organism>
<comment type="similarity">
    <text evidence="8">Belongs to the MobA family.</text>
</comment>
<dbReference type="EC" id="2.7.7.77" evidence="8"/>
<evidence type="ECO:0000256" key="4">
    <source>
        <dbReference type="ARBA" id="ARBA00022741"/>
    </source>
</evidence>
<dbReference type="CDD" id="cd02503">
    <property type="entry name" value="MobA"/>
    <property type="match status" value="1"/>
</dbReference>
<dbReference type="GO" id="GO:0061603">
    <property type="term" value="F:molybdenum cofactor guanylyltransferase activity"/>
    <property type="evidence" value="ECO:0007669"/>
    <property type="project" value="UniProtKB-EC"/>
</dbReference>
<name>A0ABT7BXX5_9CYAN</name>
<evidence type="ECO:0000313" key="11">
    <source>
        <dbReference type="Proteomes" id="UP001232992"/>
    </source>
</evidence>
<evidence type="ECO:0000313" key="10">
    <source>
        <dbReference type="EMBL" id="MDJ1184049.1"/>
    </source>
</evidence>
<keyword evidence="1 8" id="KW-0963">Cytoplasm</keyword>
<feature type="binding site" evidence="8">
    <location>
        <begin position="14"/>
        <end position="16"/>
    </location>
    <ligand>
        <name>GTP</name>
        <dbReference type="ChEBI" id="CHEBI:37565"/>
    </ligand>
</feature>
<reference evidence="10 11" key="1">
    <citation type="submission" date="2023-01" db="EMBL/GenBank/DDBJ databases">
        <title>Novel diversity within Roseofilum (Cyanobacteria; Desertifilaceae) from marine benthic mats with descriptions of four novel species.</title>
        <authorList>
            <person name="Wang Y."/>
            <person name="Berthold D.E."/>
            <person name="Hu J."/>
            <person name="Lefler F.W."/>
            <person name="Laughinghouse H.D. IV."/>
        </authorList>
    </citation>
    <scope>NUCLEOTIDE SEQUENCE [LARGE SCALE GENOMIC DNA]</scope>
    <source>
        <strain evidence="10 11">BLCC-M143</strain>
    </source>
</reference>
<comment type="cofactor">
    <cofactor evidence="8">
        <name>Mg(2+)</name>
        <dbReference type="ChEBI" id="CHEBI:18420"/>
    </cofactor>
</comment>
<dbReference type="InterPro" id="IPR025877">
    <property type="entry name" value="MobA-like_NTP_Trfase"/>
</dbReference>
<keyword evidence="7 8" id="KW-0501">Molybdenum cofactor biosynthesis</keyword>
<dbReference type="RefSeq" id="WP_283758702.1">
    <property type="nucleotide sequence ID" value="NZ_JAQOSQ010000012.1"/>
</dbReference>
<comment type="subcellular location">
    <subcellularLocation>
        <location evidence="8">Cytoplasm</location>
    </subcellularLocation>
</comment>
<comment type="caution">
    <text evidence="10">The sequence shown here is derived from an EMBL/GenBank/DDBJ whole genome shotgun (WGS) entry which is preliminary data.</text>
</comment>
<gene>
    <name evidence="8" type="primary">mobA</name>
    <name evidence="10" type="ORF">PMH09_12715</name>
</gene>
<evidence type="ECO:0000256" key="7">
    <source>
        <dbReference type="ARBA" id="ARBA00023150"/>
    </source>
</evidence>
<dbReference type="Proteomes" id="UP001232992">
    <property type="component" value="Unassembled WGS sequence"/>
</dbReference>
<dbReference type="PANTHER" id="PTHR19136">
    <property type="entry name" value="MOLYBDENUM COFACTOR GUANYLYLTRANSFERASE"/>
    <property type="match status" value="1"/>
</dbReference>
<dbReference type="InterPro" id="IPR029044">
    <property type="entry name" value="Nucleotide-diphossugar_trans"/>
</dbReference>
<protein>
    <recommendedName>
        <fullName evidence="8">Probable molybdenum cofactor guanylyltransferase</fullName>
        <shortName evidence="8">MoCo guanylyltransferase</shortName>
        <ecNumber evidence="8">2.7.7.77</ecNumber>
    </recommendedName>
    <alternativeName>
        <fullName evidence="8">GTP:molybdopterin guanylyltransferase</fullName>
    </alternativeName>
    <alternativeName>
        <fullName evidence="8">Mo-MPT guanylyltransferase</fullName>
    </alternativeName>
    <alternativeName>
        <fullName evidence="8">Molybdopterin guanylyltransferase</fullName>
    </alternativeName>
    <alternativeName>
        <fullName evidence="8">Molybdopterin-guanine dinucleotide synthase</fullName>
        <shortName evidence="8">MGD synthase</shortName>
    </alternativeName>
</protein>
<keyword evidence="2 8" id="KW-0808">Transferase</keyword>
<evidence type="ECO:0000256" key="6">
    <source>
        <dbReference type="ARBA" id="ARBA00023134"/>
    </source>
</evidence>
<feature type="binding site" evidence="8">
    <location>
        <position position="106"/>
    </location>
    <ligand>
        <name>GTP</name>
        <dbReference type="ChEBI" id="CHEBI:37565"/>
    </ligand>
</feature>
<keyword evidence="6 8" id="KW-0342">GTP-binding</keyword>
<keyword evidence="5 8" id="KW-0460">Magnesium</keyword>
<dbReference type="SUPFAM" id="SSF53448">
    <property type="entry name" value="Nucleotide-diphospho-sugar transferases"/>
    <property type="match status" value="1"/>
</dbReference>
<evidence type="ECO:0000256" key="2">
    <source>
        <dbReference type="ARBA" id="ARBA00022679"/>
    </source>
</evidence>
<keyword evidence="10" id="KW-0548">Nucleotidyltransferase</keyword>
<dbReference type="EMBL" id="JAQOSQ010000012">
    <property type="protein sequence ID" value="MDJ1184049.1"/>
    <property type="molecule type" value="Genomic_DNA"/>
</dbReference>
<evidence type="ECO:0000259" key="9">
    <source>
        <dbReference type="Pfam" id="PF12804"/>
    </source>
</evidence>
<comment type="function">
    <text evidence="8">Transfers a GMP moiety from GTP to Mo-molybdopterin (Mo-MPT) cofactor (Moco or molybdenum cofactor) to form Mo-molybdopterin guanine dinucleotide (Mo-MGD) cofactor.</text>
</comment>
<keyword evidence="3 8" id="KW-0479">Metal-binding</keyword>